<evidence type="ECO:0000313" key="8">
    <source>
        <dbReference type="EMBL" id="XDI03765.1"/>
    </source>
</evidence>
<dbReference type="CDD" id="cd17535">
    <property type="entry name" value="REC_NarL-like"/>
    <property type="match status" value="1"/>
</dbReference>
<dbReference type="GO" id="GO:0003677">
    <property type="term" value="F:DNA binding"/>
    <property type="evidence" value="ECO:0007669"/>
    <property type="project" value="UniProtKB-KW"/>
</dbReference>
<dbReference type="PRINTS" id="PR00038">
    <property type="entry name" value="HTHLUXR"/>
</dbReference>
<evidence type="ECO:0000259" key="7">
    <source>
        <dbReference type="PROSITE" id="PS50110"/>
    </source>
</evidence>
<dbReference type="SMART" id="SM00448">
    <property type="entry name" value="REC"/>
    <property type="match status" value="1"/>
</dbReference>
<dbReference type="SUPFAM" id="SSF52172">
    <property type="entry name" value="CheY-like"/>
    <property type="match status" value="1"/>
</dbReference>
<proteinExistence type="predicted"/>
<dbReference type="InterPro" id="IPR001789">
    <property type="entry name" value="Sig_transdc_resp-reg_receiver"/>
</dbReference>
<dbReference type="InterPro" id="IPR011006">
    <property type="entry name" value="CheY-like_superfamily"/>
</dbReference>
<dbReference type="SUPFAM" id="SSF46894">
    <property type="entry name" value="C-terminal effector domain of the bipartite response regulators"/>
    <property type="match status" value="1"/>
</dbReference>
<evidence type="ECO:0000259" key="6">
    <source>
        <dbReference type="PROSITE" id="PS50043"/>
    </source>
</evidence>
<dbReference type="InterPro" id="IPR058245">
    <property type="entry name" value="NreC/VraR/RcsB-like_REC"/>
</dbReference>
<organism evidence="8">
    <name type="scientific">Herbiconiux sp. A18JL235</name>
    <dbReference type="NCBI Taxonomy" id="3152363"/>
    <lineage>
        <taxon>Bacteria</taxon>
        <taxon>Bacillati</taxon>
        <taxon>Actinomycetota</taxon>
        <taxon>Actinomycetes</taxon>
        <taxon>Micrococcales</taxon>
        <taxon>Microbacteriaceae</taxon>
        <taxon>Herbiconiux</taxon>
    </lineage>
</organism>
<keyword evidence="4" id="KW-0804">Transcription</keyword>
<feature type="domain" description="Response regulatory" evidence="7">
    <location>
        <begin position="3"/>
        <end position="119"/>
    </location>
</feature>
<dbReference type="CDD" id="cd06170">
    <property type="entry name" value="LuxR_C_like"/>
    <property type="match status" value="1"/>
</dbReference>
<evidence type="ECO:0000256" key="5">
    <source>
        <dbReference type="PROSITE-ProRule" id="PRU00169"/>
    </source>
</evidence>
<gene>
    <name evidence="8" type="ORF">ABFY20_10415</name>
</gene>
<dbReference type="Pfam" id="PF00196">
    <property type="entry name" value="GerE"/>
    <property type="match status" value="1"/>
</dbReference>
<keyword evidence="2" id="KW-0805">Transcription regulation</keyword>
<evidence type="ECO:0000256" key="2">
    <source>
        <dbReference type="ARBA" id="ARBA00023015"/>
    </source>
</evidence>
<feature type="modified residue" description="4-aspartylphosphate" evidence="5">
    <location>
        <position position="54"/>
    </location>
</feature>
<dbReference type="PROSITE" id="PS50043">
    <property type="entry name" value="HTH_LUXR_2"/>
    <property type="match status" value="1"/>
</dbReference>
<protein>
    <submittedName>
        <fullName evidence="8">Response regulator</fullName>
    </submittedName>
</protein>
<dbReference type="PANTHER" id="PTHR43214:SF24">
    <property type="entry name" value="TRANSCRIPTIONAL REGULATORY PROTEIN NARL-RELATED"/>
    <property type="match status" value="1"/>
</dbReference>
<dbReference type="InterPro" id="IPR039420">
    <property type="entry name" value="WalR-like"/>
</dbReference>
<dbReference type="GO" id="GO:0006355">
    <property type="term" value="P:regulation of DNA-templated transcription"/>
    <property type="evidence" value="ECO:0007669"/>
    <property type="project" value="InterPro"/>
</dbReference>
<dbReference type="PANTHER" id="PTHR43214">
    <property type="entry name" value="TWO-COMPONENT RESPONSE REGULATOR"/>
    <property type="match status" value="1"/>
</dbReference>
<keyword evidence="3" id="KW-0238">DNA-binding</keyword>
<dbReference type="EMBL" id="CP162511">
    <property type="protein sequence ID" value="XDI03765.1"/>
    <property type="molecule type" value="Genomic_DNA"/>
</dbReference>
<evidence type="ECO:0000256" key="3">
    <source>
        <dbReference type="ARBA" id="ARBA00023125"/>
    </source>
</evidence>
<dbReference type="PROSITE" id="PS00622">
    <property type="entry name" value="HTH_LUXR_1"/>
    <property type="match status" value="1"/>
</dbReference>
<keyword evidence="1 5" id="KW-0597">Phosphoprotein</keyword>
<name>A0AB39BBL9_9MICO</name>
<dbReference type="Gene3D" id="3.40.50.2300">
    <property type="match status" value="1"/>
</dbReference>
<dbReference type="AlphaFoldDB" id="A0AB39BBL9"/>
<accession>A0AB39BBL9</accession>
<reference evidence="8" key="1">
    <citation type="submission" date="2024-05" db="EMBL/GenBank/DDBJ databases">
        <title>Herbiconiux sp. A18JL235.</title>
        <authorList>
            <person name="Zhang G."/>
        </authorList>
    </citation>
    <scope>NUCLEOTIDE SEQUENCE</scope>
    <source>
        <strain evidence="8">A18JL235</strain>
    </source>
</reference>
<dbReference type="RefSeq" id="WP_368496183.1">
    <property type="nucleotide sequence ID" value="NZ_CP162511.1"/>
</dbReference>
<evidence type="ECO:0000256" key="1">
    <source>
        <dbReference type="ARBA" id="ARBA00022553"/>
    </source>
</evidence>
<dbReference type="PROSITE" id="PS50110">
    <property type="entry name" value="RESPONSE_REGULATORY"/>
    <property type="match status" value="1"/>
</dbReference>
<evidence type="ECO:0000256" key="4">
    <source>
        <dbReference type="ARBA" id="ARBA00023163"/>
    </source>
</evidence>
<dbReference type="InterPro" id="IPR016032">
    <property type="entry name" value="Sig_transdc_resp-reg_C-effctor"/>
</dbReference>
<feature type="domain" description="HTH luxR-type" evidence="6">
    <location>
        <begin position="143"/>
        <end position="208"/>
    </location>
</feature>
<sequence length="211" mass="22760">MIKVALVDDHEIVRRGVADLLEATPGVEVVAEAGTVAQGLARIIATKPDVALLDMRLPDGNGIDLCRELRSTLEGIRCVILTAYDDDDAVVAAVVAGASGYLLKDVRGPSLVDAVTAVAAGRSLLHPGATRRVSERVRSDSRDDPRFGALNIRERQILGLITDGLTNRQIGERLGLKEKTVKNYASNMLRKLGLERRTQAAVLGSEHRHEL</sequence>
<dbReference type="GO" id="GO:0000160">
    <property type="term" value="P:phosphorelay signal transduction system"/>
    <property type="evidence" value="ECO:0007669"/>
    <property type="project" value="InterPro"/>
</dbReference>
<dbReference type="InterPro" id="IPR000792">
    <property type="entry name" value="Tscrpt_reg_LuxR_C"/>
</dbReference>
<dbReference type="Pfam" id="PF00072">
    <property type="entry name" value="Response_reg"/>
    <property type="match status" value="1"/>
</dbReference>
<dbReference type="SMART" id="SM00421">
    <property type="entry name" value="HTH_LUXR"/>
    <property type="match status" value="1"/>
</dbReference>